<gene>
    <name evidence="1" type="ORF">THAOC_15120</name>
</gene>
<comment type="caution">
    <text evidence="1">The sequence shown here is derived from an EMBL/GenBank/DDBJ whole genome shotgun (WGS) entry which is preliminary data.</text>
</comment>
<dbReference type="AlphaFoldDB" id="K0ST66"/>
<protein>
    <submittedName>
        <fullName evidence="1">Uncharacterized protein</fullName>
    </submittedName>
</protein>
<organism evidence="1 2">
    <name type="scientific">Thalassiosira oceanica</name>
    <name type="common">Marine diatom</name>
    <dbReference type="NCBI Taxonomy" id="159749"/>
    <lineage>
        <taxon>Eukaryota</taxon>
        <taxon>Sar</taxon>
        <taxon>Stramenopiles</taxon>
        <taxon>Ochrophyta</taxon>
        <taxon>Bacillariophyta</taxon>
        <taxon>Coscinodiscophyceae</taxon>
        <taxon>Thalassiosirophycidae</taxon>
        <taxon>Thalassiosirales</taxon>
        <taxon>Thalassiosiraceae</taxon>
        <taxon>Thalassiosira</taxon>
    </lineage>
</organism>
<sequence length="150" mass="16475">MASGIPLESSSQGLFAESLYLLGVSSTRKAIFDPSTRCFRVRVKGRYAHESDAPVAHPRPGYCSRSITWPPAVDRRRWFGRDWCNGRGIRPDRGSPRPAVLALPPARSITTQHILNPPLRRYGRSGARGSSIYLGRELDAATSIPDSAAD</sequence>
<proteinExistence type="predicted"/>
<accession>K0ST66</accession>
<keyword evidence="2" id="KW-1185">Reference proteome</keyword>
<dbReference type="EMBL" id="AGNL01017564">
    <property type="protein sequence ID" value="EJK64171.1"/>
    <property type="molecule type" value="Genomic_DNA"/>
</dbReference>
<feature type="non-terminal residue" evidence="1">
    <location>
        <position position="150"/>
    </location>
</feature>
<dbReference type="Proteomes" id="UP000266841">
    <property type="component" value="Unassembled WGS sequence"/>
</dbReference>
<evidence type="ECO:0000313" key="1">
    <source>
        <dbReference type="EMBL" id="EJK64171.1"/>
    </source>
</evidence>
<evidence type="ECO:0000313" key="2">
    <source>
        <dbReference type="Proteomes" id="UP000266841"/>
    </source>
</evidence>
<reference evidence="1 2" key="1">
    <citation type="journal article" date="2012" name="Genome Biol.">
        <title>Genome and low-iron response of an oceanic diatom adapted to chronic iron limitation.</title>
        <authorList>
            <person name="Lommer M."/>
            <person name="Specht M."/>
            <person name="Roy A.S."/>
            <person name="Kraemer L."/>
            <person name="Andreson R."/>
            <person name="Gutowska M.A."/>
            <person name="Wolf J."/>
            <person name="Bergner S.V."/>
            <person name="Schilhabel M.B."/>
            <person name="Klostermeier U.C."/>
            <person name="Beiko R.G."/>
            <person name="Rosenstiel P."/>
            <person name="Hippler M."/>
            <person name="Laroche J."/>
        </authorList>
    </citation>
    <scope>NUCLEOTIDE SEQUENCE [LARGE SCALE GENOMIC DNA]</scope>
    <source>
        <strain evidence="1 2">CCMP1005</strain>
    </source>
</reference>
<name>K0ST66_THAOC</name>